<proteinExistence type="predicted"/>
<dbReference type="AlphaFoldDB" id="A0A5N6QN89"/>
<feature type="transmembrane region" description="Helical" evidence="1">
    <location>
        <begin position="158"/>
        <end position="184"/>
    </location>
</feature>
<feature type="transmembrane region" description="Helical" evidence="1">
    <location>
        <begin position="66"/>
        <end position="93"/>
    </location>
</feature>
<reference evidence="2 3" key="1">
    <citation type="submission" date="2019-06" db="EMBL/GenBank/DDBJ databases">
        <title>A chromosomal-level reference genome of Carpinus fangiana (Coryloideae, Betulaceae).</title>
        <authorList>
            <person name="Yang X."/>
            <person name="Wang Z."/>
            <person name="Zhang L."/>
            <person name="Hao G."/>
            <person name="Liu J."/>
            <person name="Yang Y."/>
        </authorList>
    </citation>
    <scope>NUCLEOTIDE SEQUENCE [LARGE SCALE GENOMIC DNA]</scope>
    <source>
        <strain evidence="2">Cfa_2016G</strain>
        <tissue evidence="2">Leaf</tissue>
    </source>
</reference>
<keyword evidence="1" id="KW-0472">Membrane</keyword>
<accession>A0A5N6QN89</accession>
<keyword evidence="3" id="KW-1185">Reference proteome</keyword>
<evidence type="ECO:0000313" key="3">
    <source>
        <dbReference type="Proteomes" id="UP000327013"/>
    </source>
</evidence>
<keyword evidence="1" id="KW-1133">Transmembrane helix</keyword>
<name>A0A5N6QN89_9ROSI</name>
<protein>
    <submittedName>
        <fullName evidence="2">Uncharacterized protein</fullName>
    </submittedName>
</protein>
<dbReference type="OrthoDB" id="996069at2759"/>
<evidence type="ECO:0000256" key="1">
    <source>
        <dbReference type="SAM" id="Phobius"/>
    </source>
</evidence>
<organism evidence="2 3">
    <name type="scientific">Carpinus fangiana</name>
    <dbReference type="NCBI Taxonomy" id="176857"/>
    <lineage>
        <taxon>Eukaryota</taxon>
        <taxon>Viridiplantae</taxon>
        <taxon>Streptophyta</taxon>
        <taxon>Embryophyta</taxon>
        <taxon>Tracheophyta</taxon>
        <taxon>Spermatophyta</taxon>
        <taxon>Magnoliopsida</taxon>
        <taxon>eudicotyledons</taxon>
        <taxon>Gunneridae</taxon>
        <taxon>Pentapetalae</taxon>
        <taxon>rosids</taxon>
        <taxon>fabids</taxon>
        <taxon>Fagales</taxon>
        <taxon>Betulaceae</taxon>
        <taxon>Carpinus</taxon>
    </lineage>
</organism>
<keyword evidence="1" id="KW-0812">Transmembrane</keyword>
<gene>
    <name evidence="2" type="ORF">FH972_005112</name>
</gene>
<feature type="transmembrane region" description="Helical" evidence="1">
    <location>
        <begin position="21"/>
        <end position="46"/>
    </location>
</feature>
<dbReference type="EMBL" id="CM017322">
    <property type="protein sequence ID" value="KAE8008617.1"/>
    <property type="molecule type" value="Genomic_DNA"/>
</dbReference>
<dbReference type="Gene3D" id="1.20.1070.10">
    <property type="entry name" value="Rhodopsin 7-helix transmembrane proteins"/>
    <property type="match status" value="1"/>
</dbReference>
<dbReference type="Proteomes" id="UP000327013">
    <property type="component" value="Chromosome 2"/>
</dbReference>
<sequence length="216" mass="24073">MDSDAVRRKVRKMIQPGSATLCAVALHVAGFLIITAILLGTIRLRFGAAVETQIYTDDELGFSQWAVYIGVVTIFLGFLFLALGIPILAYLYLTLSERLRHQDEQNGTHPEREMTICEAFVCILVSVITVFLLLLAIYTGFRLATEPRGDSRYHFLTFSIGLVTVVFSFIYSIIGVAFILELVLDLSIQLQKKESMGGTDKGHSMIVKIYCLTILL</sequence>
<feature type="transmembrane region" description="Helical" evidence="1">
    <location>
        <begin position="114"/>
        <end position="138"/>
    </location>
</feature>
<evidence type="ECO:0000313" key="2">
    <source>
        <dbReference type="EMBL" id="KAE8008617.1"/>
    </source>
</evidence>